<name>A0A8S5PZA6_9CAUD</name>
<protein>
    <submittedName>
        <fullName evidence="2">Uncharacterized protein</fullName>
    </submittedName>
</protein>
<dbReference type="EMBL" id="BK015550">
    <property type="protein sequence ID" value="DAE12391.1"/>
    <property type="molecule type" value="Genomic_DNA"/>
</dbReference>
<evidence type="ECO:0000313" key="2">
    <source>
        <dbReference type="EMBL" id="DAE12391.1"/>
    </source>
</evidence>
<proteinExistence type="predicted"/>
<organism evidence="2">
    <name type="scientific">Siphoviridae sp. ctR5S1</name>
    <dbReference type="NCBI Taxonomy" id="2825498"/>
    <lineage>
        <taxon>Viruses</taxon>
        <taxon>Duplodnaviria</taxon>
        <taxon>Heunggongvirae</taxon>
        <taxon>Uroviricota</taxon>
        <taxon>Caudoviricetes</taxon>
    </lineage>
</organism>
<accession>A0A8S5PZA6</accession>
<sequence>MCRHEQPRHADQEEGLTASGQQGGITIGFDQRCKNRPAADHKRP</sequence>
<feature type="compositionally biased region" description="Basic and acidic residues" evidence="1">
    <location>
        <begin position="1"/>
        <end position="12"/>
    </location>
</feature>
<feature type="region of interest" description="Disordered" evidence="1">
    <location>
        <begin position="1"/>
        <end position="44"/>
    </location>
</feature>
<evidence type="ECO:0000256" key="1">
    <source>
        <dbReference type="SAM" id="MobiDB-lite"/>
    </source>
</evidence>
<reference evidence="2" key="1">
    <citation type="journal article" date="2021" name="Proc. Natl. Acad. Sci. U.S.A.">
        <title>A Catalog of Tens of Thousands of Viruses from Human Metagenomes Reveals Hidden Associations with Chronic Diseases.</title>
        <authorList>
            <person name="Tisza M.J."/>
            <person name="Buck C.B."/>
        </authorList>
    </citation>
    <scope>NUCLEOTIDE SEQUENCE</scope>
    <source>
        <strain evidence="2">CtR5S1</strain>
    </source>
</reference>
<feature type="compositionally biased region" description="Basic and acidic residues" evidence="1">
    <location>
        <begin position="31"/>
        <end position="44"/>
    </location>
</feature>